<dbReference type="PANTHER" id="PTHR43742">
    <property type="entry name" value="TRIMETHYLAMINE-N-OXIDE REDUCTASE"/>
    <property type="match status" value="1"/>
</dbReference>
<dbReference type="Pfam" id="PF00384">
    <property type="entry name" value="Molybdopterin"/>
    <property type="match status" value="1"/>
</dbReference>
<dbReference type="Gene3D" id="3.40.50.740">
    <property type="match status" value="1"/>
</dbReference>
<dbReference type="InterPro" id="IPR006657">
    <property type="entry name" value="MoPterin_dinucl-bd_dom"/>
</dbReference>
<keyword evidence="5" id="KW-0411">Iron-sulfur</keyword>
<dbReference type="InterPro" id="IPR006656">
    <property type="entry name" value="Mopterin_OxRdtase"/>
</dbReference>
<dbReference type="GO" id="GO:0016491">
    <property type="term" value="F:oxidoreductase activity"/>
    <property type="evidence" value="ECO:0007669"/>
    <property type="project" value="InterPro"/>
</dbReference>
<comment type="cofactor">
    <cofactor evidence="1">
        <name>Mo-bis(molybdopterin guanine dinucleotide)</name>
        <dbReference type="ChEBI" id="CHEBI:60539"/>
    </cofactor>
</comment>
<dbReference type="Gene3D" id="2.20.25.90">
    <property type="entry name" value="ADC-like domains"/>
    <property type="match status" value="1"/>
</dbReference>
<dbReference type="SMART" id="SM00926">
    <property type="entry name" value="Molybdop_Fe4S4"/>
    <property type="match status" value="1"/>
</dbReference>
<evidence type="ECO:0000313" key="8">
    <source>
        <dbReference type="Proteomes" id="UP000447833"/>
    </source>
</evidence>
<keyword evidence="3" id="KW-0479">Metal-binding</keyword>
<dbReference type="EMBL" id="WMEY01000001">
    <property type="protein sequence ID" value="MYL62565.1"/>
    <property type="molecule type" value="Genomic_DNA"/>
</dbReference>
<comment type="caution">
    <text evidence="7">The sequence shown here is derived from an EMBL/GenBank/DDBJ whole genome shotgun (WGS) entry which is preliminary data.</text>
</comment>
<sequence length="754" mass="83648">MESVKENVHYRTCPLCEATCGLEIHTVNGEVTHIEGDKQDPFSKGYLCPKGFSLKELHHDPDRIREPMIRKGTEWFTVSYEEAFKEVRKGLRVVIEKHGRDAVGVYLGNPNVHNLSGMLYLPLFLRALGSRNQYSASTVDQIPKQLAAEFMYGSDFSIPIPDIDRTQYFLVIGANPIVSNGSLMTGPNMRGRLKALQDRGGRLVVVDPVRTATAKLANDHHFIKPGTDGYFLFSILHTLFDEELTKETHLAQHVNGLLEVKKLAKDFPPEKMAAVCGLDAETIRTIARDISSATCAAVYGRMGTCTQAFGTVNSWLIDVINYVTGNLDREGGVMFTTPAAGGKTSKKGYRFDRFRSRVSGMPEVLGELPVACLAEEMDTPGEGQIHAFVTVAGNPVLSTPNSKRLQNAMEDLDFMVSVDCYLNETTRNANVIFPAPTPLERSHYDLSFYQLSVRNISHYSPPVFEKKEGQLDEWEILLKLAALVGEEEPHQDAVSKLDDASIHYLIKKDIKNDRSPIYGRNLKDISEALEGRTGPERMLDYMLRSGPYGDHFKQQDGLSLKKLEENPHGIDLGALKSRIPEVLLTHSGKIELAPKLIVDDVTRLKKETNRSDMLLIGRRNLRSNNSWMHNLPVLMKGKDRCTLWLNPSDGERLKIQDGDVAVVESEVGRIEVIVELTNDIMPGVGSIPHGYGHGLSGVKMAVAKDNKGVNTNLLSDEKRHDAVSGTAVLNGIPITVSKTKSGREKHGIVRTESI</sequence>
<dbReference type="SUPFAM" id="SSF50692">
    <property type="entry name" value="ADC-like"/>
    <property type="match status" value="1"/>
</dbReference>
<dbReference type="InterPro" id="IPR050612">
    <property type="entry name" value="Prok_Mopterin_Oxidored"/>
</dbReference>
<dbReference type="GO" id="GO:0043546">
    <property type="term" value="F:molybdopterin cofactor binding"/>
    <property type="evidence" value="ECO:0007669"/>
    <property type="project" value="InterPro"/>
</dbReference>
<feature type="domain" description="4Fe-4S Mo/W bis-MGD-type" evidence="6">
    <location>
        <begin position="6"/>
        <end position="62"/>
    </location>
</feature>
<evidence type="ECO:0000313" key="7">
    <source>
        <dbReference type="EMBL" id="MYL62565.1"/>
    </source>
</evidence>
<dbReference type="Proteomes" id="UP000447833">
    <property type="component" value="Unassembled WGS sequence"/>
</dbReference>
<dbReference type="PROSITE" id="PS51669">
    <property type="entry name" value="4FE4S_MOW_BIS_MGD"/>
    <property type="match status" value="1"/>
</dbReference>
<dbReference type="GO" id="GO:0046872">
    <property type="term" value="F:metal ion binding"/>
    <property type="evidence" value="ECO:0007669"/>
    <property type="project" value="UniProtKB-KW"/>
</dbReference>
<evidence type="ECO:0000256" key="4">
    <source>
        <dbReference type="ARBA" id="ARBA00023004"/>
    </source>
</evidence>
<evidence type="ECO:0000256" key="5">
    <source>
        <dbReference type="ARBA" id="ARBA00023014"/>
    </source>
</evidence>
<proteinExistence type="inferred from homology"/>
<evidence type="ECO:0000256" key="1">
    <source>
        <dbReference type="ARBA" id="ARBA00001942"/>
    </source>
</evidence>
<protein>
    <submittedName>
        <fullName evidence="7">Molybdopterin-dependent oxidoreductase</fullName>
    </submittedName>
</protein>
<dbReference type="PANTHER" id="PTHR43742:SF2">
    <property type="entry name" value="ASSIMILATORY NITRATE REDUCTASE CATALYTIC SUBUNIT"/>
    <property type="match status" value="1"/>
</dbReference>
<dbReference type="Gene3D" id="3.40.228.10">
    <property type="entry name" value="Dimethylsulfoxide Reductase, domain 2"/>
    <property type="match status" value="1"/>
</dbReference>
<dbReference type="AlphaFoldDB" id="A0A845EVY6"/>
<accession>A0A845EVY6</accession>
<dbReference type="SUPFAM" id="SSF53706">
    <property type="entry name" value="Formate dehydrogenase/DMSO reductase, domains 1-3"/>
    <property type="match status" value="1"/>
</dbReference>
<dbReference type="Pfam" id="PF01568">
    <property type="entry name" value="Molydop_binding"/>
    <property type="match status" value="1"/>
</dbReference>
<reference evidence="7 8" key="1">
    <citation type="submission" date="2019-11" db="EMBL/GenBank/DDBJ databases">
        <title>Genome sequences of 17 halophilic strains isolated from different environments.</title>
        <authorList>
            <person name="Furrow R.E."/>
        </authorList>
    </citation>
    <scope>NUCLEOTIDE SEQUENCE [LARGE SCALE GENOMIC DNA]</scope>
    <source>
        <strain evidence="7 8">22506_14_FS</strain>
    </source>
</reference>
<evidence type="ECO:0000256" key="3">
    <source>
        <dbReference type="ARBA" id="ARBA00022723"/>
    </source>
</evidence>
<gene>
    <name evidence="7" type="ORF">GLW07_04240</name>
</gene>
<dbReference type="Gene3D" id="2.40.40.20">
    <property type="match status" value="1"/>
</dbReference>
<organism evidence="7 8">
    <name type="scientific">Guptibacillus hwajinpoensis</name>
    <dbReference type="NCBI Taxonomy" id="208199"/>
    <lineage>
        <taxon>Bacteria</taxon>
        <taxon>Bacillati</taxon>
        <taxon>Bacillota</taxon>
        <taxon>Bacilli</taxon>
        <taxon>Bacillales</taxon>
        <taxon>Guptibacillaceae</taxon>
        <taxon>Guptibacillus</taxon>
    </lineage>
</organism>
<name>A0A845EVY6_9BACL</name>
<comment type="similarity">
    <text evidence="2">Belongs to the prokaryotic molybdopterin-containing oxidoreductase family.</text>
</comment>
<dbReference type="Pfam" id="PF04879">
    <property type="entry name" value="Molybdop_Fe4S4"/>
    <property type="match status" value="1"/>
</dbReference>
<dbReference type="InterPro" id="IPR006963">
    <property type="entry name" value="Mopterin_OxRdtase_4Fe-4S_dom"/>
</dbReference>
<keyword evidence="4" id="KW-0408">Iron</keyword>
<evidence type="ECO:0000259" key="6">
    <source>
        <dbReference type="PROSITE" id="PS51669"/>
    </source>
</evidence>
<evidence type="ECO:0000256" key="2">
    <source>
        <dbReference type="ARBA" id="ARBA00010312"/>
    </source>
</evidence>
<dbReference type="GO" id="GO:0051536">
    <property type="term" value="F:iron-sulfur cluster binding"/>
    <property type="evidence" value="ECO:0007669"/>
    <property type="project" value="UniProtKB-KW"/>
</dbReference>
<dbReference type="InterPro" id="IPR009010">
    <property type="entry name" value="Asp_de-COase-like_dom_sf"/>
</dbReference>